<protein>
    <submittedName>
        <fullName evidence="7">SH2 domain-containing protein</fullName>
    </submittedName>
</protein>
<dbReference type="PANTHER" id="PTHR15832:SF2">
    <property type="entry name" value="SH2 DOMAIN-CONTAINING PROTEIN"/>
    <property type="match status" value="1"/>
</dbReference>
<accession>A0A0K0F2J6</accession>
<dbReference type="PROSITE" id="PS01179">
    <property type="entry name" value="PID"/>
    <property type="match status" value="1"/>
</dbReference>
<dbReference type="SUPFAM" id="SSF55550">
    <property type="entry name" value="SH2 domain"/>
    <property type="match status" value="1"/>
</dbReference>
<dbReference type="SMART" id="SM00252">
    <property type="entry name" value="SH2"/>
    <property type="match status" value="1"/>
</dbReference>
<reference evidence="6" key="1">
    <citation type="submission" date="2014-07" db="EMBL/GenBank/DDBJ databases">
        <authorList>
            <person name="Martin A.A"/>
            <person name="De Silva N."/>
        </authorList>
    </citation>
    <scope>NUCLEOTIDE SEQUENCE</scope>
</reference>
<dbReference type="InterPro" id="IPR006020">
    <property type="entry name" value="PTB/PI_dom"/>
</dbReference>
<feature type="domain" description="SH2" evidence="5">
    <location>
        <begin position="368"/>
        <end position="468"/>
    </location>
</feature>
<sequence length="514" mass="58335">MRGSSYTLNYNIEWLGSFPISKASLENVAKKLDSFILAQNNESLPVQLTISLLGVKVTKASDYKVMALQHSLRRICCVVGRPEVLQVAYITRETHDRKHRRVCHVFQTSTVEQALEIESILSKAFQAIALFNSQIPQYSKQSDEIVSGIISAPRCNINLNPALEETIISANGDVSAATLFKQPYNCSQSRSSRYTTPTQGQFNFDQMKDSKFTPFKENNVISVTPSSTKPQRQLSTVKILTKLFGSTSSANNIQSRNEKASKTEDSETPLRPPVLKRKSNKRLFSSIARSISGTKKTKTTTVSEVMTNFYRKNDEKKEKIEEKDGNESFDPYTLKPEVLEELVYNEKINEMVYPITEYLDKRLKATRYFVINRSKKSIEKALQVRSIGAFLITYSSSVKHCLTISIHTGFLHDNISSLVRHYVIIRNDKGFKIRGSSRHHDTIPTLVTYHSVDKEILPVPLVFLDWPDELLKKGSPKKNKSITSTPISCIRESEQYDNYKSFKMTKSCLKPVVI</sequence>
<dbReference type="CDD" id="cd00173">
    <property type="entry name" value="SH2"/>
    <property type="match status" value="1"/>
</dbReference>
<dbReference type="InterPro" id="IPR000980">
    <property type="entry name" value="SH2"/>
</dbReference>
<evidence type="ECO:0000313" key="7">
    <source>
        <dbReference type="WBParaSite" id="SVE_0302500.1"/>
    </source>
</evidence>
<dbReference type="SMART" id="SM00462">
    <property type="entry name" value="PTB"/>
    <property type="match status" value="1"/>
</dbReference>
<reference evidence="7" key="2">
    <citation type="submission" date="2015-08" db="UniProtKB">
        <authorList>
            <consortium name="WormBaseParasite"/>
        </authorList>
    </citation>
    <scope>IDENTIFICATION</scope>
</reference>
<evidence type="ECO:0000259" key="4">
    <source>
        <dbReference type="PROSITE" id="PS01179"/>
    </source>
</evidence>
<evidence type="ECO:0000256" key="3">
    <source>
        <dbReference type="SAM" id="MobiDB-lite"/>
    </source>
</evidence>
<dbReference type="Gene3D" id="3.30.505.10">
    <property type="entry name" value="SH2 domain"/>
    <property type="match status" value="1"/>
</dbReference>
<name>A0A0K0F2J6_STRVS</name>
<dbReference type="PROSITE" id="PS50001">
    <property type="entry name" value="SH2"/>
    <property type="match status" value="1"/>
</dbReference>
<dbReference type="InterPro" id="IPR036860">
    <property type="entry name" value="SH2_dom_sf"/>
</dbReference>
<organism evidence="6 7">
    <name type="scientific">Strongyloides venezuelensis</name>
    <name type="common">Threadworm</name>
    <dbReference type="NCBI Taxonomy" id="75913"/>
    <lineage>
        <taxon>Eukaryota</taxon>
        <taxon>Metazoa</taxon>
        <taxon>Ecdysozoa</taxon>
        <taxon>Nematoda</taxon>
        <taxon>Chromadorea</taxon>
        <taxon>Rhabditida</taxon>
        <taxon>Tylenchina</taxon>
        <taxon>Panagrolaimomorpha</taxon>
        <taxon>Strongyloidoidea</taxon>
        <taxon>Strongyloididae</taxon>
        <taxon>Strongyloides</taxon>
    </lineage>
</organism>
<dbReference type="PANTHER" id="PTHR15832">
    <property type="entry name" value="SHC (SRC HOMOLOGY DOMAIN C-TERMINAL) ADAPTOR HOMOLOG"/>
    <property type="match status" value="1"/>
</dbReference>
<dbReference type="Pfam" id="PF00640">
    <property type="entry name" value="PID"/>
    <property type="match status" value="1"/>
</dbReference>
<dbReference type="InterPro" id="IPR011993">
    <property type="entry name" value="PH-like_dom_sf"/>
</dbReference>
<dbReference type="Proteomes" id="UP000035680">
    <property type="component" value="Unassembled WGS sequence"/>
</dbReference>
<dbReference type="WBParaSite" id="SVE_0302500.1">
    <property type="protein sequence ID" value="SVE_0302500.1"/>
    <property type="gene ID" value="SVE_0302500"/>
</dbReference>
<evidence type="ECO:0000256" key="1">
    <source>
        <dbReference type="ARBA" id="ARBA00022999"/>
    </source>
</evidence>
<dbReference type="AlphaFoldDB" id="A0A0K0F2J6"/>
<keyword evidence="6" id="KW-1185">Reference proteome</keyword>
<evidence type="ECO:0000259" key="5">
    <source>
        <dbReference type="PROSITE" id="PS50001"/>
    </source>
</evidence>
<dbReference type="Pfam" id="PF00017">
    <property type="entry name" value="SH2"/>
    <property type="match status" value="1"/>
</dbReference>
<proteinExistence type="predicted"/>
<evidence type="ECO:0000256" key="2">
    <source>
        <dbReference type="PROSITE-ProRule" id="PRU00191"/>
    </source>
</evidence>
<feature type="region of interest" description="Disordered" evidence="3">
    <location>
        <begin position="250"/>
        <end position="273"/>
    </location>
</feature>
<dbReference type="Gene3D" id="2.30.29.30">
    <property type="entry name" value="Pleckstrin-homology domain (PH domain)/Phosphotyrosine-binding domain (PTB)"/>
    <property type="match status" value="1"/>
</dbReference>
<dbReference type="SUPFAM" id="SSF50729">
    <property type="entry name" value="PH domain-like"/>
    <property type="match status" value="1"/>
</dbReference>
<feature type="compositionally biased region" description="Basic and acidic residues" evidence="3">
    <location>
        <begin position="256"/>
        <end position="265"/>
    </location>
</feature>
<keyword evidence="1 2" id="KW-0727">SH2 domain</keyword>
<evidence type="ECO:0000313" key="6">
    <source>
        <dbReference type="Proteomes" id="UP000035680"/>
    </source>
</evidence>
<feature type="domain" description="PID" evidence="4">
    <location>
        <begin position="10"/>
        <end position="126"/>
    </location>
</feature>